<dbReference type="InterPro" id="IPR014044">
    <property type="entry name" value="CAP_dom"/>
</dbReference>
<accession>A0A0P8XQK3</accession>
<evidence type="ECO:0000259" key="3">
    <source>
        <dbReference type="SMART" id="SM00198"/>
    </source>
</evidence>
<dbReference type="InParanoid" id="A0A0P8XQK3"/>
<dbReference type="GO" id="GO:0005576">
    <property type="term" value="C:extracellular region"/>
    <property type="evidence" value="ECO:0007669"/>
    <property type="project" value="UniProtKB-SubCell"/>
</dbReference>
<dbReference type="STRING" id="7217.A0A0P8XQK3"/>
<sequence>MNISTLKEVKFIVKMWKHFSILAAMLYLLPSASGYNYCHNKSHVCRQRNLDHFMCNLGNLRPLDGTVKYEDIMPDAPKLRDNILGKLNRYRNNLAGGDIRTAYNKSFPKASRMRALAWDEELGYLARCHAKTVSFMHSECRATSRFPYAGEVLAMIGVQKKKLFLWEIINLTLKPMFEEHMLVEDPEEYVKNYDPIKHYGVGHFTTLISDRVSRVGCGIAVGSNCNRGTKVGTCHFLTCMFDFTNIANSFVYKSGDPASQCDTWRSKHSDHFRYLCKNEGLLFEMYHDQSDHDHSDDDHDH</sequence>
<organism evidence="4 5">
    <name type="scientific">Drosophila ananassae</name>
    <name type="common">Fruit fly</name>
    <dbReference type="NCBI Taxonomy" id="7217"/>
    <lineage>
        <taxon>Eukaryota</taxon>
        <taxon>Metazoa</taxon>
        <taxon>Ecdysozoa</taxon>
        <taxon>Arthropoda</taxon>
        <taxon>Hexapoda</taxon>
        <taxon>Insecta</taxon>
        <taxon>Pterygota</taxon>
        <taxon>Neoptera</taxon>
        <taxon>Endopterygota</taxon>
        <taxon>Diptera</taxon>
        <taxon>Brachycera</taxon>
        <taxon>Muscomorpha</taxon>
        <taxon>Ephydroidea</taxon>
        <taxon>Drosophilidae</taxon>
        <taxon>Drosophila</taxon>
        <taxon>Sophophora</taxon>
    </lineage>
</organism>
<dbReference type="EMBL" id="CH902619">
    <property type="protein sequence ID" value="KPU76869.1"/>
    <property type="molecule type" value="Genomic_DNA"/>
</dbReference>
<evidence type="ECO:0000313" key="4">
    <source>
        <dbReference type="EMBL" id="KPU76869.1"/>
    </source>
</evidence>
<gene>
    <name evidence="4" type="primary">Dana\GF13477</name>
    <name evidence="4" type="synonym">dana_GLEANR_13490</name>
    <name evidence="4" type="ORF">GF13477</name>
</gene>
<dbReference type="Proteomes" id="UP000007801">
    <property type="component" value="Unassembled WGS sequence"/>
</dbReference>
<dbReference type="InterPro" id="IPR035940">
    <property type="entry name" value="CAP_sf"/>
</dbReference>
<comment type="subcellular location">
    <subcellularLocation>
        <location evidence="1">Secreted</location>
    </subcellularLocation>
</comment>
<dbReference type="OrthoDB" id="414826at2759"/>
<dbReference type="FunCoup" id="A0A0P8XQK3">
    <property type="interactions" value="36"/>
</dbReference>
<dbReference type="Gene3D" id="3.40.33.10">
    <property type="entry name" value="CAP"/>
    <property type="match status" value="1"/>
</dbReference>
<dbReference type="CDD" id="cd05380">
    <property type="entry name" value="CAP_euk"/>
    <property type="match status" value="1"/>
</dbReference>
<evidence type="ECO:0000256" key="2">
    <source>
        <dbReference type="ARBA" id="ARBA00022525"/>
    </source>
</evidence>
<dbReference type="SUPFAM" id="SSF55797">
    <property type="entry name" value="PR-1-like"/>
    <property type="match status" value="1"/>
</dbReference>
<evidence type="ECO:0000256" key="1">
    <source>
        <dbReference type="ARBA" id="ARBA00004613"/>
    </source>
</evidence>
<reference evidence="4 5" key="1">
    <citation type="journal article" date="2007" name="Nature">
        <title>Evolution of genes and genomes on the Drosophila phylogeny.</title>
        <authorList>
            <consortium name="Drosophila 12 Genomes Consortium"/>
            <person name="Clark A.G."/>
            <person name="Eisen M.B."/>
            <person name="Smith D.R."/>
            <person name="Bergman C.M."/>
            <person name="Oliver B."/>
            <person name="Markow T.A."/>
            <person name="Kaufman T.C."/>
            <person name="Kellis M."/>
            <person name="Gelbart W."/>
            <person name="Iyer V.N."/>
            <person name="Pollard D.A."/>
            <person name="Sackton T.B."/>
            <person name="Larracuente A.M."/>
            <person name="Singh N.D."/>
            <person name="Abad J.P."/>
            <person name="Abt D.N."/>
            <person name="Adryan B."/>
            <person name="Aguade M."/>
            <person name="Akashi H."/>
            <person name="Anderson W.W."/>
            <person name="Aquadro C.F."/>
            <person name="Ardell D.H."/>
            <person name="Arguello R."/>
            <person name="Artieri C.G."/>
            <person name="Barbash D.A."/>
            <person name="Barker D."/>
            <person name="Barsanti P."/>
            <person name="Batterham P."/>
            <person name="Batzoglou S."/>
            <person name="Begun D."/>
            <person name="Bhutkar A."/>
            <person name="Blanco E."/>
            <person name="Bosak S.A."/>
            <person name="Bradley R.K."/>
            <person name="Brand A.D."/>
            <person name="Brent M.R."/>
            <person name="Brooks A.N."/>
            <person name="Brown R.H."/>
            <person name="Butlin R.K."/>
            <person name="Caggese C."/>
            <person name="Calvi B.R."/>
            <person name="Bernardo de Carvalho A."/>
            <person name="Caspi A."/>
            <person name="Castrezana S."/>
            <person name="Celniker S.E."/>
            <person name="Chang J.L."/>
            <person name="Chapple C."/>
            <person name="Chatterji S."/>
            <person name="Chinwalla A."/>
            <person name="Civetta A."/>
            <person name="Clifton S.W."/>
            <person name="Comeron J.M."/>
            <person name="Costello J.C."/>
            <person name="Coyne J.A."/>
            <person name="Daub J."/>
            <person name="David R.G."/>
            <person name="Delcher A.L."/>
            <person name="Delehaunty K."/>
            <person name="Do C.B."/>
            <person name="Ebling H."/>
            <person name="Edwards K."/>
            <person name="Eickbush T."/>
            <person name="Evans J.D."/>
            <person name="Filipski A."/>
            <person name="Findeiss S."/>
            <person name="Freyhult E."/>
            <person name="Fulton L."/>
            <person name="Fulton R."/>
            <person name="Garcia A.C."/>
            <person name="Gardiner A."/>
            <person name="Garfield D.A."/>
            <person name="Garvin B.E."/>
            <person name="Gibson G."/>
            <person name="Gilbert D."/>
            <person name="Gnerre S."/>
            <person name="Godfrey J."/>
            <person name="Good R."/>
            <person name="Gotea V."/>
            <person name="Gravely B."/>
            <person name="Greenberg A.J."/>
            <person name="Griffiths-Jones S."/>
            <person name="Gross S."/>
            <person name="Guigo R."/>
            <person name="Gustafson E.A."/>
            <person name="Haerty W."/>
            <person name="Hahn M.W."/>
            <person name="Halligan D.L."/>
            <person name="Halpern A.L."/>
            <person name="Halter G.M."/>
            <person name="Han M.V."/>
            <person name="Heger A."/>
            <person name="Hillier L."/>
            <person name="Hinrichs A.S."/>
            <person name="Holmes I."/>
            <person name="Hoskins R.A."/>
            <person name="Hubisz M.J."/>
            <person name="Hultmark D."/>
            <person name="Huntley M.A."/>
            <person name="Jaffe D.B."/>
            <person name="Jagadeeshan S."/>
            <person name="Jeck W.R."/>
            <person name="Johnson J."/>
            <person name="Jones C.D."/>
            <person name="Jordan W.C."/>
            <person name="Karpen G.H."/>
            <person name="Kataoka E."/>
            <person name="Keightley P.D."/>
            <person name="Kheradpour P."/>
            <person name="Kirkness E.F."/>
            <person name="Koerich L.B."/>
            <person name="Kristiansen K."/>
            <person name="Kudrna D."/>
            <person name="Kulathinal R.J."/>
            <person name="Kumar S."/>
            <person name="Kwok R."/>
            <person name="Lander E."/>
            <person name="Langley C.H."/>
            <person name="Lapoint R."/>
            <person name="Lazzaro B.P."/>
            <person name="Lee S.J."/>
            <person name="Levesque L."/>
            <person name="Li R."/>
            <person name="Lin C.F."/>
            <person name="Lin M.F."/>
            <person name="Lindblad-Toh K."/>
            <person name="Llopart A."/>
            <person name="Long M."/>
            <person name="Low L."/>
            <person name="Lozovsky E."/>
            <person name="Lu J."/>
            <person name="Luo M."/>
            <person name="Machado C.A."/>
            <person name="Makalowski W."/>
            <person name="Marzo M."/>
            <person name="Matsuda M."/>
            <person name="Matzkin L."/>
            <person name="McAllister B."/>
            <person name="McBride C.S."/>
            <person name="McKernan B."/>
            <person name="McKernan K."/>
            <person name="Mendez-Lago M."/>
            <person name="Minx P."/>
            <person name="Mollenhauer M.U."/>
            <person name="Montooth K."/>
            <person name="Mount S.M."/>
            <person name="Mu X."/>
            <person name="Myers E."/>
            <person name="Negre B."/>
            <person name="Newfeld S."/>
            <person name="Nielsen R."/>
            <person name="Noor M.A."/>
            <person name="O'Grady P."/>
            <person name="Pachter L."/>
            <person name="Papaceit M."/>
            <person name="Parisi M.J."/>
            <person name="Parisi M."/>
            <person name="Parts L."/>
            <person name="Pedersen J.S."/>
            <person name="Pesole G."/>
            <person name="Phillippy A.M."/>
            <person name="Ponting C.P."/>
            <person name="Pop M."/>
            <person name="Porcelli D."/>
            <person name="Powell J.R."/>
            <person name="Prohaska S."/>
            <person name="Pruitt K."/>
            <person name="Puig M."/>
            <person name="Quesneville H."/>
            <person name="Ram K.R."/>
            <person name="Rand D."/>
            <person name="Rasmussen M.D."/>
            <person name="Reed L.K."/>
            <person name="Reenan R."/>
            <person name="Reily A."/>
            <person name="Remington K.A."/>
            <person name="Rieger T.T."/>
            <person name="Ritchie M.G."/>
            <person name="Robin C."/>
            <person name="Rogers Y.H."/>
            <person name="Rohde C."/>
            <person name="Rozas J."/>
            <person name="Rubenfield M.J."/>
            <person name="Ruiz A."/>
            <person name="Russo S."/>
            <person name="Salzberg S.L."/>
            <person name="Sanchez-Gracia A."/>
            <person name="Saranga D.J."/>
            <person name="Sato H."/>
            <person name="Schaeffer S.W."/>
            <person name="Schatz M.C."/>
            <person name="Schlenke T."/>
            <person name="Schwartz R."/>
            <person name="Segarra C."/>
            <person name="Singh R.S."/>
            <person name="Sirot L."/>
            <person name="Sirota M."/>
            <person name="Sisneros N.B."/>
            <person name="Smith C.D."/>
            <person name="Smith T.F."/>
            <person name="Spieth J."/>
            <person name="Stage D.E."/>
            <person name="Stark A."/>
            <person name="Stephan W."/>
            <person name="Strausberg R.L."/>
            <person name="Strempel S."/>
            <person name="Sturgill D."/>
            <person name="Sutton G."/>
            <person name="Sutton G.G."/>
            <person name="Tao W."/>
            <person name="Teichmann S."/>
            <person name="Tobari Y.N."/>
            <person name="Tomimura Y."/>
            <person name="Tsolas J.M."/>
            <person name="Valente V.L."/>
            <person name="Venter E."/>
            <person name="Venter J.C."/>
            <person name="Vicario S."/>
            <person name="Vieira F.G."/>
            <person name="Vilella A.J."/>
            <person name="Villasante A."/>
            <person name="Walenz B."/>
            <person name="Wang J."/>
            <person name="Wasserman M."/>
            <person name="Watts T."/>
            <person name="Wilson D."/>
            <person name="Wilson R.K."/>
            <person name="Wing R.A."/>
            <person name="Wolfner M.F."/>
            <person name="Wong A."/>
            <person name="Wong G.K."/>
            <person name="Wu C.I."/>
            <person name="Wu G."/>
            <person name="Yamamoto D."/>
            <person name="Yang H.P."/>
            <person name="Yang S.P."/>
            <person name="Yorke J.A."/>
            <person name="Yoshida K."/>
            <person name="Zdobnov E."/>
            <person name="Zhang P."/>
            <person name="Zhang Y."/>
            <person name="Zimin A.V."/>
            <person name="Baldwin J."/>
            <person name="Abdouelleil A."/>
            <person name="Abdulkadir J."/>
            <person name="Abebe A."/>
            <person name="Abera B."/>
            <person name="Abreu J."/>
            <person name="Acer S.C."/>
            <person name="Aftuck L."/>
            <person name="Alexander A."/>
            <person name="An P."/>
            <person name="Anderson E."/>
            <person name="Anderson S."/>
            <person name="Arachi H."/>
            <person name="Azer M."/>
            <person name="Bachantsang P."/>
            <person name="Barry A."/>
            <person name="Bayul T."/>
            <person name="Berlin A."/>
            <person name="Bessette D."/>
            <person name="Bloom T."/>
            <person name="Blye J."/>
            <person name="Boguslavskiy L."/>
            <person name="Bonnet C."/>
            <person name="Boukhgalter B."/>
            <person name="Bourzgui I."/>
            <person name="Brown A."/>
            <person name="Cahill P."/>
            <person name="Channer S."/>
            <person name="Cheshatsang Y."/>
            <person name="Chuda L."/>
            <person name="Citroen M."/>
            <person name="Collymore A."/>
            <person name="Cooke P."/>
            <person name="Costello M."/>
            <person name="D'Aco K."/>
            <person name="Daza R."/>
            <person name="De Haan G."/>
            <person name="DeGray S."/>
            <person name="DeMaso C."/>
            <person name="Dhargay N."/>
            <person name="Dooley K."/>
            <person name="Dooley E."/>
            <person name="Doricent M."/>
            <person name="Dorje P."/>
            <person name="Dorjee K."/>
            <person name="Dupes A."/>
            <person name="Elong R."/>
            <person name="Falk J."/>
            <person name="Farina A."/>
            <person name="Faro S."/>
            <person name="Ferguson D."/>
            <person name="Fisher S."/>
            <person name="Foley C.D."/>
            <person name="Franke A."/>
            <person name="Friedrich D."/>
            <person name="Gadbois L."/>
            <person name="Gearin G."/>
            <person name="Gearin C.R."/>
            <person name="Giannoukos G."/>
            <person name="Goode T."/>
            <person name="Graham J."/>
            <person name="Grandbois E."/>
            <person name="Grewal S."/>
            <person name="Gyaltsen K."/>
            <person name="Hafez N."/>
            <person name="Hagos B."/>
            <person name="Hall J."/>
            <person name="Henson C."/>
            <person name="Hollinger A."/>
            <person name="Honan T."/>
            <person name="Huard M.D."/>
            <person name="Hughes L."/>
            <person name="Hurhula B."/>
            <person name="Husby M.E."/>
            <person name="Kamat A."/>
            <person name="Kanga B."/>
            <person name="Kashin S."/>
            <person name="Khazanovich D."/>
            <person name="Kisner P."/>
            <person name="Lance K."/>
            <person name="Lara M."/>
            <person name="Lee W."/>
            <person name="Lennon N."/>
            <person name="Letendre F."/>
            <person name="LeVine R."/>
            <person name="Lipovsky A."/>
            <person name="Liu X."/>
            <person name="Liu J."/>
            <person name="Liu S."/>
            <person name="Lokyitsang T."/>
            <person name="Lokyitsang Y."/>
            <person name="Lubonja R."/>
            <person name="Lui A."/>
            <person name="MacDonald P."/>
            <person name="Magnisalis V."/>
            <person name="Maru K."/>
            <person name="Matthews C."/>
            <person name="McCusker W."/>
            <person name="McDonough S."/>
            <person name="Mehta T."/>
            <person name="Meldrim J."/>
            <person name="Meneus L."/>
            <person name="Mihai O."/>
            <person name="Mihalev A."/>
            <person name="Mihova T."/>
            <person name="Mittelman R."/>
            <person name="Mlenga V."/>
            <person name="Montmayeur A."/>
            <person name="Mulrain L."/>
            <person name="Navidi A."/>
            <person name="Naylor J."/>
            <person name="Negash T."/>
            <person name="Nguyen T."/>
            <person name="Nguyen N."/>
            <person name="Nicol R."/>
            <person name="Norbu C."/>
            <person name="Norbu N."/>
            <person name="Novod N."/>
            <person name="O'Neill B."/>
            <person name="Osman S."/>
            <person name="Markiewicz E."/>
            <person name="Oyono O.L."/>
            <person name="Patti C."/>
            <person name="Phunkhang P."/>
            <person name="Pierre F."/>
            <person name="Priest M."/>
            <person name="Raghuraman S."/>
            <person name="Rege F."/>
            <person name="Reyes R."/>
            <person name="Rise C."/>
            <person name="Rogov P."/>
            <person name="Ross K."/>
            <person name="Ryan E."/>
            <person name="Settipalli S."/>
            <person name="Shea T."/>
            <person name="Sherpa N."/>
            <person name="Shi L."/>
            <person name="Shih D."/>
            <person name="Sparrow T."/>
            <person name="Spaulding J."/>
            <person name="Stalker J."/>
            <person name="Stange-Thomann N."/>
            <person name="Stavropoulos S."/>
            <person name="Stone C."/>
            <person name="Strader C."/>
            <person name="Tesfaye S."/>
            <person name="Thomson T."/>
            <person name="Thoulutsang Y."/>
            <person name="Thoulutsang D."/>
            <person name="Topham K."/>
            <person name="Topping I."/>
            <person name="Tsamla T."/>
            <person name="Vassiliev H."/>
            <person name="Vo A."/>
            <person name="Wangchuk T."/>
            <person name="Wangdi T."/>
            <person name="Weiand M."/>
            <person name="Wilkinson J."/>
            <person name="Wilson A."/>
            <person name="Yadav S."/>
            <person name="Young G."/>
            <person name="Yu Q."/>
            <person name="Zembek L."/>
            <person name="Zhong D."/>
            <person name="Zimmer A."/>
            <person name="Zwirko Z."/>
            <person name="Jaffe D.B."/>
            <person name="Alvarez P."/>
            <person name="Brockman W."/>
            <person name="Butler J."/>
            <person name="Chin C."/>
            <person name="Gnerre S."/>
            <person name="Grabherr M."/>
            <person name="Kleber M."/>
            <person name="Mauceli E."/>
            <person name="MacCallum I."/>
        </authorList>
    </citation>
    <scope>NUCLEOTIDE SEQUENCE [LARGE SCALE GENOMIC DNA]</scope>
    <source>
        <strain evidence="5">Tucson 14024-0371.13</strain>
    </source>
</reference>
<keyword evidence="2" id="KW-0964">Secreted</keyword>
<name>A0A0P8XQK3_DROAN</name>
<dbReference type="SMR" id="A0A0P8XQK3"/>
<dbReference type="SMART" id="SM00198">
    <property type="entry name" value="SCP"/>
    <property type="match status" value="1"/>
</dbReference>
<dbReference type="Pfam" id="PF00188">
    <property type="entry name" value="CAP"/>
    <property type="match status" value="1"/>
</dbReference>
<feature type="domain" description="SCP" evidence="3">
    <location>
        <begin position="78"/>
        <end position="248"/>
    </location>
</feature>
<protein>
    <submittedName>
        <fullName evidence="4">Uncharacterized protein, isoform C</fullName>
    </submittedName>
</protein>
<proteinExistence type="predicted"/>
<dbReference type="AlphaFoldDB" id="A0A0P8XQK3"/>
<keyword evidence="5" id="KW-1185">Reference proteome</keyword>
<evidence type="ECO:0000313" key="5">
    <source>
        <dbReference type="Proteomes" id="UP000007801"/>
    </source>
</evidence>